<dbReference type="InterPro" id="IPR011990">
    <property type="entry name" value="TPR-like_helical_dom_sf"/>
</dbReference>
<dbReference type="RefSeq" id="WP_313832743.1">
    <property type="nucleotide sequence ID" value="NZ_JAQOUE010000001.1"/>
</dbReference>
<evidence type="ECO:0000313" key="4">
    <source>
        <dbReference type="Proteomes" id="UP001250932"/>
    </source>
</evidence>
<evidence type="ECO:0000313" key="3">
    <source>
        <dbReference type="EMBL" id="MDT7042355.1"/>
    </source>
</evidence>
<dbReference type="Proteomes" id="UP001250932">
    <property type="component" value="Unassembled WGS sequence"/>
</dbReference>
<dbReference type="EMBL" id="JAQOUE010000001">
    <property type="protein sequence ID" value="MDT7042355.1"/>
    <property type="molecule type" value="Genomic_DNA"/>
</dbReference>
<feature type="compositionally biased region" description="Polar residues" evidence="1">
    <location>
        <begin position="213"/>
        <end position="225"/>
    </location>
</feature>
<keyword evidence="2" id="KW-0812">Transmembrane</keyword>
<evidence type="ECO:0000256" key="1">
    <source>
        <dbReference type="SAM" id="MobiDB-lite"/>
    </source>
</evidence>
<dbReference type="SUPFAM" id="SSF48452">
    <property type="entry name" value="TPR-like"/>
    <property type="match status" value="1"/>
</dbReference>
<feature type="region of interest" description="Disordered" evidence="1">
    <location>
        <begin position="1"/>
        <end position="48"/>
    </location>
</feature>
<reference evidence="3 4" key="1">
    <citation type="journal article" date="2023" name="ISME J.">
        <title>Cultivation and genomic characterization of novel and ubiquitous marine nitrite-oxidizing bacteria from the Nitrospirales.</title>
        <authorList>
            <person name="Mueller A.J."/>
            <person name="Daebeler A."/>
            <person name="Herbold C.W."/>
            <person name="Kirkegaard R.H."/>
            <person name="Daims H."/>
        </authorList>
    </citation>
    <scope>NUCLEOTIDE SEQUENCE [LARGE SCALE GENOMIC DNA]</scope>
    <source>
        <strain evidence="3 4">EB</strain>
    </source>
</reference>
<dbReference type="Pfam" id="PF13181">
    <property type="entry name" value="TPR_8"/>
    <property type="match status" value="2"/>
</dbReference>
<feature type="compositionally biased region" description="Low complexity" evidence="1">
    <location>
        <begin position="31"/>
        <end position="40"/>
    </location>
</feature>
<evidence type="ECO:0008006" key="5">
    <source>
        <dbReference type="Google" id="ProtNLM"/>
    </source>
</evidence>
<accession>A0ABU3K7D9</accession>
<feature type="compositionally biased region" description="Basic and acidic residues" evidence="1">
    <location>
        <begin position="168"/>
        <end position="180"/>
    </location>
</feature>
<keyword evidence="2" id="KW-1133">Transmembrane helix</keyword>
<name>A0ABU3K7D9_9BACT</name>
<organism evidence="3 4">
    <name type="scientific">Candidatus Nitronereus thalassa</name>
    <dbReference type="NCBI Taxonomy" id="3020898"/>
    <lineage>
        <taxon>Bacteria</taxon>
        <taxon>Pseudomonadati</taxon>
        <taxon>Nitrospirota</taxon>
        <taxon>Nitrospiria</taxon>
        <taxon>Nitrospirales</taxon>
        <taxon>Nitrospiraceae</taxon>
        <taxon>Candidatus Nitronereus</taxon>
    </lineage>
</organism>
<feature type="compositionally biased region" description="Basic and acidic residues" evidence="1">
    <location>
        <begin position="187"/>
        <end position="197"/>
    </location>
</feature>
<dbReference type="Gene3D" id="1.25.40.10">
    <property type="entry name" value="Tetratricopeptide repeat domain"/>
    <property type="match status" value="1"/>
</dbReference>
<proteinExistence type="predicted"/>
<keyword evidence="4" id="KW-1185">Reference proteome</keyword>
<dbReference type="InterPro" id="IPR019734">
    <property type="entry name" value="TPR_rpt"/>
</dbReference>
<protein>
    <recommendedName>
        <fullName evidence="5">Tetratricopeptide repeat protein</fullName>
    </recommendedName>
</protein>
<dbReference type="SMART" id="SM00028">
    <property type="entry name" value="TPR"/>
    <property type="match status" value="3"/>
</dbReference>
<comment type="caution">
    <text evidence="3">The sequence shown here is derived from an EMBL/GenBank/DDBJ whole genome shotgun (WGS) entry which is preliminary data.</text>
</comment>
<sequence length="394" mass="42896">MSIVTDALNRIQAERARPSGSVEPATKTEGNPSSPASNASKPNFFSPQTSSKTIRNILRWSLIIVGVVSVGVGAYLWGLTLMPEVARVSPDQEVIPKPVSPPPLEESAASPQVAKEADVTATEGQVSDANSESRDAASSETASPEISTQEAQPIESEEVASLPPKPMEVVKEAPREKKEIASTPKSLPKETQKKEAISSEVLQPPSIGETPLSEPSSEVTPSKSVKASGKPRIHTSTPTEAKLIQAKYLIQKRRYGHAMTLLKPLFVTPPETWEPWFWLGTAYLGLEQFEEAEEAFLEGLSRNAAIPHLWVQRALVSQQRGLYGEAVEALRQAEMIAPDLPEVQLNLAYSLEAQGQVGVAVQHYQNFLNMTEGQPPYQAARKKVLERIIRLEAA</sequence>
<feature type="transmembrane region" description="Helical" evidence="2">
    <location>
        <begin position="57"/>
        <end position="77"/>
    </location>
</feature>
<evidence type="ECO:0000256" key="2">
    <source>
        <dbReference type="SAM" id="Phobius"/>
    </source>
</evidence>
<feature type="region of interest" description="Disordered" evidence="1">
    <location>
        <begin position="93"/>
        <end position="235"/>
    </location>
</feature>
<feature type="compositionally biased region" description="Polar residues" evidence="1">
    <location>
        <begin position="138"/>
        <end position="151"/>
    </location>
</feature>
<gene>
    <name evidence="3" type="ORF">PPG34_08325</name>
</gene>
<keyword evidence="2" id="KW-0472">Membrane</keyword>